<dbReference type="InterPro" id="IPR036412">
    <property type="entry name" value="HAD-like_sf"/>
</dbReference>
<dbReference type="KEGG" id="ful:C4N20_08940"/>
<dbReference type="GeneID" id="78454934"/>
<dbReference type="NCBIfam" id="TIGR00099">
    <property type="entry name" value="Cof-subfamily"/>
    <property type="match status" value="1"/>
</dbReference>
<organism evidence="1 2">
    <name type="scientific">Fusobacterium ulcerans</name>
    <dbReference type="NCBI Taxonomy" id="861"/>
    <lineage>
        <taxon>Bacteria</taxon>
        <taxon>Fusobacteriati</taxon>
        <taxon>Fusobacteriota</taxon>
        <taxon>Fusobacteriia</taxon>
        <taxon>Fusobacteriales</taxon>
        <taxon>Fusobacteriaceae</taxon>
        <taxon>Fusobacterium</taxon>
    </lineage>
</organism>
<dbReference type="SUPFAM" id="SSF56784">
    <property type="entry name" value="HAD-like"/>
    <property type="match status" value="1"/>
</dbReference>
<protein>
    <submittedName>
        <fullName evidence="1">Phosphatase YidA</fullName>
        <ecNumber evidence="1">3.1.3.-</ecNumber>
    </submittedName>
</protein>
<dbReference type="GO" id="GO:0000287">
    <property type="term" value="F:magnesium ion binding"/>
    <property type="evidence" value="ECO:0007669"/>
    <property type="project" value="TreeGrafter"/>
</dbReference>
<dbReference type="SFLD" id="SFLDG01140">
    <property type="entry name" value="C2.B:_Phosphomannomutase_and_P"/>
    <property type="match status" value="1"/>
</dbReference>
<dbReference type="InterPro" id="IPR006379">
    <property type="entry name" value="HAD-SF_hydro_IIB"/>
</dbReference>
<dbReference type="InterPro" id="IPR000150">
    <property type="entry name" value="Cof"/>
</dbReference>
<dbReference type="Pfam" id="PF08282">
    <property type="entry name" value="Hydrolase_3"/>
    <property type="match status" value="1"/>
</dbReference>
<accession>A0AAX2J867</accession>
<reference evidence="1 2" key="1">
    <citation type="submission" date="2018-06" db="EMBL/GenBank/DDBJ databases">
        <authorList>
            <consortium name="Pathogen Informatics"/>
            <person name="Doyle S."/>
        </authorList>
    </citation>
    <scope>NUCLEOTIDE SEQUENCE [LARGE SCALE GENOMIC DNA]</scope>
    <source>
        <strain evidence="1 2">NCTC12112</strain>
    </source>
</reference>
<dbReference type="Gene3D" id="3.30.1240.10">
    <property type="match status" value="1"/>
</dbReference>
<dbReference type="GO" id="GO:0016791">
    <property type="term" value="F:phosphatase activity"/>
    <property type="evidence" value="ECO:0007669"/>
    <property type="project" value="TreeGrafter"/>
</dbReference>
<proteinExistence type="predicted"/>
<evidence type="ECO:0000313" key="2">
    <source>
        <dbReference type="Proteomes" id="UP000249008"/>
    </source>
</evidence>
<sequence length="270" mass="30241">MKYKMIVTDLDDTLLNSKKQVSPIDKEAIMKAQKAGIKFILASGRPTFAMKELAQELKLADYGSYILSFNGSIITECSTGKNITEETLTKEDIHLMYDFSKKHNTHILTYINDEIISETDSEYIDVEVNLTKMNHKKVEDFKKTVDRDAVKCMLLEEPSYLKKVEEELKKEYGNKYSIAISKPFFLEVTKLGVDKGTAVKKLADILGIKIEEVIAAGDSFNDLPMLKAAGTSVAVANAQPEIKEIVDFVVSSNDEGGMAELINKFIFTKN</sequence>
<name>A0AAX2J867_9FUSO</name>
<dbReference type="Gene3D" id="3.40.50.1000">
    <property type="entry name" value="HAD superfamily/HAD-like"/>
    <property type="match status" value="1"/>
</dbReference>
<keyword evidence="1" id="KW-0378">Hydrolase</keyword>
<dbReference type="GO" id="GO:0005829">
    <property type="term" value="C:cytosol"/>
    <property type="evidence" value="ECO:0007669"/>
    <property type="project" value="TreeGrafter"/>
</dbReference>
<dbReference type="EMBL" id="LS483487">
    <property type="protein sequence ID" value="SQI99971.1"/>
    <property type="molecule type" value="Genomic_DNA"/>
</dbReference>
<dbReference type="EC" id="3.1.3.-" evidence="1"/>
<dbReference type="NCBIfam" id="TIGR01484">
    <property type="entry name" value="HAD-SF-IIB"/>
    <property type="match status" value="1"/>
</dbReference>
<dbReference type="Proteomes" id="UP000249008">
    <property type="component" value="Chromosome 1"/>
</dbReference>
<dbReference type="SFLD" id="SFLDS00003">
    <property type="entry name" value="Haloacid_Dehalogenase"/>
    <property type="match status" value="1"/>
</dbReference>
<dbReference type="CDD" id="cd07516">
    <property type="entry name" value="HAD_Pase"/>
    <property type="match status" value="1"/>
</dbReference>
<dbReference type="RefSeq" id="WP_005979202.1">
    <property type="nucleotide sequence ID" value="NZ_CABKNW010000004.1"/>
</dbReference>
<dbReference type="SFLD" id="SFLDG01144">
    <property type="entry name" value="C2.B.4:_PGP_Like"/>
    <property type="match status" value="1"/>
</dbReference>
<dbReference type="InterPro" id="IPR023214">
    <property type="entry name" value="HAD_sf"/>
</dbReference>
<dbReference type="AlphaFoldDB" id="A0AAX2J867"/>
<dbReference type="PANTHER" id="PTHR10000:SF8">
    <property type="entry name" value="HAD SUPERFAMILY HYDROLASE-LIKE, TYPE 3"/>
    <property type="match status" value="1"/>
</dbReference>
<gene>
    <name evidence="1" type="primary">yidA</name>
    <name evidence="1" type="ORF">NCTC12112_00339</name>
</gene>
<dbReference type="PANTHER" id="PTHR10000">
    <property type="entry name" value="PHOSPHOSERINE PHOSPHATASE"/>
    <property type="match status" value="1"/>
</dbReference>
<evidence type="ECO:0000313" key="1">
    <source>
        <dbReference type="EMBL" id="SQI99971.1"/>
    </source>
</evidence>